<dbReference type="PANTHER" id="PTHR34039:SF1">
    <property type="entry name" value="UPF0102 PROTEIN YRAN"/>
    <property type="match status" value="1"/>
</dbReference>
<dbReference type="Gene3D" id="3.40.1350.10">
    <property type="match status" value="1"/>
</dbReference>
<organism evidence="3 4">
    <name type="scientific">Candidatus Bandiella euplotis</name>
    <dbReference type="NCBI Taxonomy" id="1664265"/>
    <lineage>
        <taxon>Bacteria</taxon>
        <taxon>Pseudomonadati</taxon>
        <taxon>Pseudomonadota</taxon>
        <taxon>Alphaproteobacteria</taxon>
        <taxon>Rickettsiales</taxon>
        <taxon>Candidatus Midichloriaceae</taxon>
        <taxon>Candidatus Bandiella</taxon>
    </lineage>
</organism>
<keyword evidence="4" id="KW-1185">Reference proteome</keyword>
<dbReference type="InterPro" id="IPR011856">
    <property type="entry name" value="tRNA_endonuc-like_dom_sf"/>
</dbReference>
<gene>
    <name evidence="3" type="ORF">Bandiella_00371</name>
</gene>
<dbReference type="InterPro" id="IPR011335">
    <property type="entry name" value="Restrct_endonuc-II-like"/>
</dbReference>
<evidence type="ECO:0000313" key="4">
    <source>
        <dbReference type="Proteomes" id="UP001327219"/>
    </source>
</evidence>
<protein>
    <recommendedName>
        <fullName evidence="2">UPF0102 protein Bandiella_00371</fullName>
    </recommendedName>
</protein>
<dbReference type="PANTHER" id="PTHR34039">
    <property type="entry name" value="UPF0102 PROTEIN YRAN"/>
    <property type="match status" value="1"/>
</dbReference>
<proteinExistence type="inferred from homology"/>
<dbReference type="InterPro" id="IPR003509">
    <property type="entry name" value="UPF0102_YraN-like"/>
</dbReference>
<name>A0ABZ0UKR4_9RICK</name>
<evidence type="ECO:0000256" key="2">
    <source>
        <dbReference type="HAMAP-Rule" id="MF_00048"/>
    </source>
</evidence>
<comment type="similarity">
    <text evidence="1 2">Belongs to the UPF0102 family.</text>
</comment>
<evidence type="ECO:0000256" key="1">
    <source>
        <dbReference type="ARBA" id="ARBA00006738"/>
    </source>
</evidence>
<dbReference type="SUPFAM" id="SSF52980">
    <property type="entry name" value="Restriction endonuclease-like"/>
    <property type="match status" value="1"/>
</dbReference>
<accession>A0ABZ0UKR4</accession>
<dbReference type="Pfam" id="PF02021">
    <property type="entry name" value="UPF0102"/>
    <property type="match status" value="1"/>
</dbReference>
<dbReference type="Proteomes" id="UP001327219">
    <property type="component" value="Chromosome"/>
</dbReference>
<dbReference type="EMBL" id="CP110820">
    <property type="protein sequence ID" value="WPX96262.1"/>
    <property type="molecule type" value="Genomic_DNA"/>
</dbReference>
<dbReference type="RefSeq" id="WP_323733128.1">
    <property type="nucleotide sequence ID" value="NZ_CP110820.1"/>
</dbReference>
<dbReference type="HAMAP" id="MF_00048">
    <property type="entry name" value="UPF0102"/>
    <property type="match status" value="1"/>
</dbReference>
<reference evidence="3 4" key="1">
    <citation type="submission" date="2022-11" db="EMBL/GenBank/DDBJ databases">
        <title>Host association and intracellularity evolved multiple times independently in the Rickettsiales.</title>
        <authorList>
            <person name="Castelli M."/>
            <person name="Nardi T."/>
            <person name="Gammuto L."/>
            <person name="Bellinzona G."/>
            <person name="Sabaneyeva E."/>
            <person name="Potekhin A."/>
            <person name="Serra V."/>
            <person name="Petroni G."/>
            <person name="Sassera D."/>
        </authorList>
    </citation>
    <scope>NUCLEOTIDE SEQUENCE [LARGE SCALE GENOMIC DNA]</scope>
    <source>
        <strain evidence="3 4">NDG2</strain>
    </source>
</reference>
<evidence type="ECO:0000313" key="3">
    <source>
        <dbReference type="EMBL" id="WPX96262.1"/>
    </source>
</evidence>
<sequence length="147" mass="17515">MFIDKIHLFVNLFNNKEFKNAMAQRNLSNYKNGMNAEMVVISHLIRHRYSIIKHRYKTKYGELDIIAARQNVLLFIEVKNRKIIPNYEVISQKQKKRCYDTALHFLANNPQFSNFTMRFDCFFIDAYGEIKHIQNSWEITDLTSNSS</sequence>